<dbReference type="Pfam" id="PF07992">
    <property type="entry name" value="Pyr_redox_2"/>
    <property type="match status" value="1"/>
</dbReference>
<dbReference type="EMBL" id="RKMG01000006">
    <property type="protein sequence ID" value="RPA60966.1"/>
    <property type="molecule type" value="Genomic_DNA"/>
</dbReference>
<dbReference type="OrthoDB" id="9781621at2"/>
<dbReference type="InterPro" id="IPR023753">
    <property type="entry name" value="FAD/NAD-binding_dom"/>
</dbReference>
<dbReference type="SUPFAM" id="SSF51905">
    <property type="entry name" value="FAD/NAD(P)-binding domain"/>
    <property type="match status" value="2"/>
</dbReference>
<reference evidence="7 8" key="1">
    <citation type="submission" date="2018-11" db="EMBL/GenBank/DDBJ databases">
        <title>Aerococcus sp. SJQ22, whole genome shotgun sequence.</title>
        <authorList>
            <person name="Sun L."/>
            <person name="Gao X."/>
            <person name="Chen W."/>
            <person name="Huang K."/>
        </authorList>
    </citation>
    <scope>NUCLEOTIDE SEQUENCE [LARGE SCALE GENOMIC DNA]</scope>
    <source>
        <strain evidence="7 8">SJQ22</strain>
    </source>
</reference>
<dbReference type="Gene3D" id="3.50.50.100">
    <property type="match status" value="1"/>
</dbReference>
<accession>A0A3N4GK47</accession>
<evidence type="ECO:0000256" key="1">
    <source>
        <dbReference type="ARBA" id="ARBA00001974"/>
    </source>
</evidence>
<evidence type="ECO:0000256" key="2">
    <source>
        <dbReference type="ARBA" id="ARBA00005272"/>
    </source>
</evidence>
<organism evidence="7 8">
    <name type="scientific">Aerococcus agrisoli</name>
    <dbReference type="NCBI Taxonomy" id="2487350"/>
    <lineage>
        <taxon>Bacteria</taxon>
        <taxon>Bacillati</taxon>
        <taxon>Bacillota</taxon>
        <taxon>Bacilli</taxon>
        <taxon>Lactobacillales</taxon>
        <taxon>Aerococcaceae</taxon>
        <taxon>Aerococcus</taxon>
    </lineage>
</organism>
<dbReference type="PANTHER" id="PTHR42913:SF3">
    <property type="entry name" value="64 KDA MITOCHONDRIAL NADH DEHYDROGENASE (EUROFUNG)"/>
    <property type="match status" value="1"/>
</dbReference>
<dbReference type="InterPro" id="IPR036188">
    <property type="entry name" value="FAD/NAD-bd_sf"/>
</dbReference>
<comment type="cofactor">
    <cofactor evidence="1">
        <name>FAD</name>
        <dbReference type="ChEBI" id="CHEBI:57692"/>
    </cofactor>
</comment>
<keyword evidence="8" id="KW-1185">Reference proteome</keyword>
<sequence length="402" mass="44169">MNEVVILGAGYAGLRALKKLQGNNGDFHITLVDKNPYHFEATDLHEVAAGTQPREKITYEIEAVVNPKKTTFKQAEVAKIDRENSQVIFTDGSSLHYDYVIVALGFESESFGIEGVEEFAMEMVSVDSAENINKHIHAKMAEYRTTQDPNALKIVVCGAGFTGVELLGALVEGRDEFAEEAGVSADQIEIYCIEAVTRLLPMFDEKLSEWGINHLKNWGVQLLTGKPIKAIKEGAVVYQDNAETGETAELEAGTIIWTTGVSGSHVITDSGYEARRNRVSVNADLRDPEYDNVYVIGDVSAVMDRESNRPWPTTAQIATKMGEFAAKNLVKQMNGQATENFSFKSLGSVASIGNTHAFGLVFDKPVKGYPASFIKKSIMDKSLLETGGVKQMISKGRWDLYH</sequence>
<dbReference type="GO" id="GO:0003955">
    <property type="term" value="F:NAD(P)H dehydrogenase (quinone) activity"/>
    <property type="evidence" value="ECO:0007669"/>
    <property type="project" value="TreeGrafter"/>
</dbReference>
<dbReference type="AlphaFoldDB" id="A0A3N4GK47"/>
<dbReference type="InterPro" id="IPR051169">
    <property type="entry name" value="NADH-Q_oxidoreductase"/>
</dbReference>
<name>A0A3N4GK47_9LACT</name>
<dbReference type="Proteomes" id="UP000273977">
    <property type="component" value="Unassembled WGS sequence"/>
</dbReference>
<dbReference type="RefSeq" id="WP_123779480.1">
    <property type="nucleotide sequence ID" value="NZ_RKMG01000006.1"/>
</dbReference>
<dbReference type="PANTHER" id="PTHR42913">
    <property type="entry name" value="APOPTOSIS-INDUCING FACTOR 1"/>
    <property type="match status" value="1"/>
</dbReference>
<evidence type="ECO:0000313" key="8">
    <source>
        <dbReference type="Proteomes" id="UP000273977"/>
    </source>
</evidence>
<keyword evidence="5" id="KW-0560">Oxidoreductase</keyword>
<comment type="similarity">
    <text evidence="2">Belongs to the NADH dehydrogenase family.</text>
</comment>
<evidence type="ECO:0000256" key="4">
    <source>
        <dbReference type="ARBA" id="ARBA00022827"/>
    </source>
</evidence>
<evidence type="ECO:0000256" key="5">
    <source>
        <dbReference type="ARBA" id="ARBA00023002"/>
    </source>
</evidence>
<keyword evidence="4" id="KW-0274">FAD</keyword>
<keyword evidence="3" id="KW-0285">Flavoprotein</keyword>
<evidence type="ECO:0000313" key="7">
    <source>
        <dbReference type="EMBL" id="RPA60966.1"/>
    </source>
</evidence>
<protein>
    <submittedName>
        <fullName evidence="7">NAD(P)/FAD-dependent oxidoreductase</fullName>
    </submittedName>
</protein>
<dbReference type="GO" id="GO:0019646">
    <property type="term" value="P:aerobic electron transport chain"/>
    <property type="evidence" value="ECO:0007669"/>
    <property type="project" value="TreeGrafter"/>
</dbReference>
<evidence type="ECO:0000259" key="6">
    <source>
        <dbReference type="Pfam" id="PF07992"/>
    </source>
</evidence>
<gene>
    <name evidence="7" type="ORF">EF384_02830</name>
</gene>
<dbReference type="PRINTS" id="PR00368">
    <property type="entry name" value="FADPNR"/>
</dbReference>
<dbReference type="PRINTS" id="PR00411">
    <property type="entry name" value="PNDRDTASEI"/>
</dbReference>
<evidence type="ECO:0000256" key="3">
    <source>
        <dbReference type="ARBA" id="ARBA00022630"/>
    </source>
</evidence>
<proteinExistence type="inferred from homology"/>
<feature type="domain" description="FAD/NAD(P)-binding" evidence="6">
    <location>
        <begin position="3"/>
        <end position="322"/>
    </location>
</feature>
<comment type="caution">
    <text evidence="7">The sequence shown here is derived from an EMBL/GenBank/DDBJ whole genome shotgun (WGS) entry which is preliminary data.</text>
</comment>